<dbReference type="InterPro" id="IPR005227">
    <property type="entry name" value="YqgF"/>
</dbReference>
<keyword evidence="4" id="KW-0378">Hydrolase</keyword>
<dbReference type="InterPro" id="IPR012337">
    <property type="entry name" value="RNaseH-like_sf"/>
</dbReference>
<comment type="caution">
    <text evidence="6">The sequence shown here is derived from an EMBL/GenBank/DDBJ whole genome shotgun (WGS) entry which is preliminary data.</text>
</comment>
<dbReference type="PANTHER" id="PTHR33317:SF4">
    <property type="entry name" value="POLYNUCLEOTIDYL TRANSFERASE, RIBONUCLEASE H-LIKE SUPERFAMILY PROTEIN"/>
    <property type="match status" value="1"/>
</dbReference>
<evidence type="ECO:0000313" key="6">
    <source>
        <dbReference type="EMBL" id="KAG0458876.1"/>
    </source>
</evidence>
<dbReference type="AlphaFoldDB" id="A0A835UGU4"/>
<evidence type="ECO:0000313" key="7">
    <source>
        <dbReference type="Proteomes" id="UP000639772"/>
    </source>
</evidence>
<dbReference type="FunFam" id="3.30.420.140:FF:000009">
    <property type="entry name" value="Holliday junction resolvase"/>
    <property type="match status" value="1"/>
</dbReference>
<dbReference type="Proteomes" id="UP000639772">
    <property type="component" value="Chromosome 12"/>
</dbReference>
<sequence length="243" mass="26555">MLTTKPSILPAKSAALYPSNLSIITDLRLKHALGPSSTVARRLRVFSTSSTMATTGGGGEILPNALRRRIYPCWGSGFFSLGIDVGTSRTGVAIGKGFAPRPLTVLDLRGEKLEQRLIQIAEQEEVDEFIIGLPKSYDGKETPQSNKVRSIAGRIAVKAAERGLRIYLQDEHGTTLEALDFMIERGLKRSARKVKVDAYSAMMVLDRYFSTSGSEAELVLPKQLDLQEKLKKGPLLPMINVGP</sequence>
<name>A0A835UGU4_VANPL</name>
<dbReference type="SUPFAM" id="SSF53098">
    <property type="entry name" value="Ribonuclease H-like"/>
    <property type="match status" value="1"/>
</dbReference>
<evidence type="ECO:0000256" key="2">
    <source>
        <dbReference type="ARBA" id="ARBA00022517"/>
    </source>
</evidence>
<dbReference type="Pfam" id="PF03652">
    <property type="entry name" value="RuvX"/>
    <property type="match status" value="1"/>
</dbReference>
<dbReference type="InterPro" id="IPR006641">
    <property type="entry name" value="YqgF/RNaseH-like_dom"/>
</dbReference>
<dbReference type="GO" id="GO:0000967">
    <property type="term" value="P:rRNA 5'-end processing"/>
    <property type="evidence" value="ECO:0007669"/>
    <property type="project" value="TreeGrafter"/>
</dbReference>
<dbReference type="HAMAP" id="MF_00651">
    <property type="entry name" value="Nuclease_YqgF"/>
    <property type="match status" value="1"/>
</dbReference>
<proteinExistence type="inferred from homology"/>
<dbReference type="PANTHER" id="PTHR33317">
    <property type="entry name" value="POLYNUCLEOTIDYL TRANSFERASE, RIBONUCLEASE H-LIKE SUPERFAMILY PROTEIN"/>
    <property type="match status" value="1"/>
</dbReference>
<protein>
    <recommendedName>
        <fullName evidence="5">YqgF/RNase H-like domain-containing protein</fullName>
    </recommendedName>
</protein>
<dbReference type="GO" id="GO:0004518">
    <property type="term" value="F:nuclease activity"/>
    <property type="evidence" value="ECO:0007669"/>
    <property type="project" value="UniProtKB-KW"/>
</dbReference>
<feature type="domain" description="YqgF/RNase H-like" evidence="5">
    <location>
        <begin position="78"/>
        <end position="178"/>
    </location>
</feature>
<organism evidence="6 7">
    <name type="scientific">Vanilla planifolia</name>
    <name type="common">Vanilla</name>
    <dbReference type="NCBI Taxonomy" id="51239"/>
    <lineage>
        <taxon>Eukaryota</taxon>
        <taxon>Viridiplantae</taxon>
        <taxon>Streptophyta</taxon>
        <taxon>Embryophyta</taxon>
        <taxon>Tracheophyta</taxon>
        <taxon>Spermatophyta</taxon>
        <taxon>Magnoliopsida</taxon>
        <taxon>Liliopsida</taxon>
        <taxon>Asparagales</taxon>
        <taxon>Orchidaceae</taxon>
        <taxon>Vanilloideae</taxon>
        <taxon>Vanilleae</taxon>
        <taxon>Vanilla</taxon>
    </lineage>
</organism>
<dbReference type="InterPro" id="IPR037027">
    <property type="entry name" value="YqgF/RNaseH-like_dom_sf"/>
</dbReference>
<evidence type="ECO:0000259" key="5">
    <source>
        <dbReference type="SMART" id="SM00732"/>
    </source>
</evidence>
<dbReference type="SMART" id="SM00732">
    <property type="entry name" value="YqgFc"/>
    <property type="match status" value="1"/>
</dbReference>
<dbReference type="NCBIfam" id="TIGR00250">
    <property type="entry name" value="RNAse_H_YqgF"/>
    <property type="match status" value="1"/>
</dbReference>
<evidence type="ECO:0000256" key="1">
    <source>
        <dbReference type="ARBA" id="ARBA00022490"/>
    </source>
</evidence>
<dbReference type="Gene3D" id="3.30.420.140">
    <property type="entry name" value="YqgF/RNase H-like domain"/>
    <property type="match status" value="1"/>
</dbReference>
<dbReference type="CDD" id="cd16964">
    <property type="entry name" value="YqgF"/>
    <property type="match status" value="1"/>
</dbReference>
<evidence type="ECO:0000256" key="3">
    <source>
        <dbReference type="ARBA" id="ARBA00022722"/>
    </source>
</evidence>
<keyword evidence="2" id="KW-0690">Ribosome biogenesis</keyword>
<accession>A0A835UGU4</accession>
<dbReference type="EMBL" id="JADCNM010000012">
    <property type="protein sequence ID" value="KAG0458876.1"/>
    <property type="molecule type" value="Genomic_DNA"/>
</dbReference>
<dbReference type="OrthoDB" id="430851at2759"/>
<keyword evidence="3" id="KW-0540">Nuclease</keyword>
<reference evidence="6 7" key="1">
    <citation type="journal article" date="2020" name="Nat. Food">
        <title>A phased Vanilla planifolia genome enables genetic improvement of flavour and production.</title>
        <authorList>
            <person name="Hasing T."/>
            <person name="Tang H."/>
            <person name="Brym M."/>
            <person name="Khazi F."/>
            <person name="Huang T."/>
            <person name="Chambers A.H."/>
        </authorList>
    </citation>
    <scope>NUCLEOTIDE SEQUENCE [LARGE SCALE GENOMIC DNA]</scope>
    <source>
        <tissue evidence="6">Leaf</tissue>
    </source>
</reference>
<keyword evidence="1" id="KW-0963">Cytoplasm</keyword>
<evidence type="ECO:0000256" key="4">
    <source>
        <dbReference type="ARBA" id="ARBA00022801"/>
    </source>
</evidence>
<dbReference type="GO" id="GO:0016787">
    <property type="term" value="F:hydrolase activity"/>
    <property type="evidence" value="ECO:0007669"/>
    <property type="project" value="UniProtKB-KW"/>
</dbReference>
<gene>
    <name evidence="6" type="ORF">HPP92_022004</name>
</gene>